<comment type="subunit">
    <text evidence="10">Probably interacts with PlsX.</text>
</comment>
<keyword evidence="6 10" id="KW-0443">Lipid metabolism</keyword>
<feature type="transmembrane region" description="Helical" evidence="10">
    <location>
        <begin position="9"/>
        <end position="31"/>
    </location>
</feature>
<comment type="caution">
    <text evidence="11">The sequence shown here is derived from an EMBL/GenBank/DDBJ whole genome shotgun (WGS) entry which is preliminary data.</text>
</comment>
<dbReference type="PANTHER" id="PTHR30309:SF0">
    <property type="entry name" value="GLYCEROL-3-PHOSPHATE ACYLTRANSFERASE-RELATED"/>
    <property type="match status" value="1"/>
</dbReference>
<evidence type="ECO:0000256" key="9">
    <source>
        <dbReference type="ARBA" id="ARBA00023264"/>
    </source>
</evidence>
<evidence type="ECO:0000313" key="12">
    <source>
        <dbReference type="Proteomes" id="UP000824118"/>
    </source>
</evidence>
<feature type="transmembrane region" description="Helical" evidence="10">
    <location>
        <begin position="161"/>
        <end position="180"/>
    </location>
</feature>
<keyword evidence="1 10" id="KW-1003">Cell membrane</keyword>
<evidence type="ECO:0000256" key="8">
    <source>
        <dbReference type="ARBA" id="ARBA00023209"/>
    </source>
</evidence>
<dbReference type="GO" id="GO:0043772">
    <property type="term" value="F:acyl-phosphate glycerol-3-phosphate acyltransferase activity"/>
    <property type="evidence" value="ECO:0007669"/>
    <property type="project" value="UniProtKB-UniRule"/>
</dbReference>
<reference evidence="11" key="2">
    <citation type="journal article" date="2021" name="PeerJ">
        <title>Extensive microbial diversity within the chicken gut microbiome revealed by metagenomics and culture.</title>
        <authorList>
            <person name="Gilroy R."/>
            <person name="Ravi A."/>
            <person name="Getino M."/>
            <person name="Pursley I."/>
            <person name="Horton D.L."/>
            <person name="Alikhan N.F."/>
            <person name="Baker D."/>
            <person name="Gharbi K."/>
            <person name="Hall N."/>
            <person name="Watson M."/>
            <person name="Adriaenssens E.M."/>
            <person name="Foster-Nyarko E."/>
            <person name="Jarju S."/>
            <person name="Secka A."/>
            <person name="Antonio M."/>
            <person name="Oren A."/>
            <person name="Chaudhuri R.R."/>
            <person name="La Ragione R."/>
            <person name="Hildebrand F."/>
            <person name="Pallen M.J."/>
        </authorList>
    </citation>
    <scope>NUCLEOTIDE SEQUENCE</scope>
    <source>
        <strain evidence="11">ChiGjej1B1-1684</strain>
    </source>
</reference>
<dbReference type="NCBIfam" id="TIGR00023">
    <property type="entry name" value="glycerol-3-phosphate 1-O-acyltransferase PlsY"/>
    <property type="match status" value="1"/>
</dbReference>
<dbReference type="InterPro" id="IPR003811">
    <property type="entry name" value="G3P_acylTferase_PlsY"/>
</dbReference>
<keyword evidence="9 10" id="KW-1208">Phospholipid metabolism</keyword>
<keyword evidence="11" id="KW-0012">Acyltransferase</keyword>
<dbReference type="Pfam" id="PF02660">
    <property type="entry name" value="G3P_acyltransf"/>
    <property type="match status" value="1"/>
</dbReference>
<feature type="transmembrane region" description="Helical" evidence="10">
    <location>
        <begin position="130"/>
        <end position="154"/>
    </location>
</feature>
<dbReference type="AlphaFoldDB" id="A0A9D1S879"/>
<evidence type="ECO:0000256" key="1">
    <source>
        <dbReference type="ARBA" id="ARBA00022475"/>
    </source>
</evidence>
<comment type="function">
    <text evidence="10">Catalyzes the transfer of an acyl group from acyl-phosphate (acyl-PO(4)) to glycerol-3-phosphate (G3P) to form lysophosphatidic acid (LPA). This enzyme utilizes acyl-phosphate as fatty acyl donor, but not acyl-CoA or acyl-ACP.</text>
</comment>
<comment type="catalytic activity">
    <reaction evidence="10">
        <text>an acyl phosphate + sn-glycerol 3-phosphate = a 1-acyl-sn-glycero-3-phosphate + phosphate</text>
        <dbReference type="Rhea" id="RHEA:34075"/>
        <dbReference type="ChEBI" id="CHEBI:43474"/>
        <dbReference type="ChEBI" id="CHEBI:57597"/>
        <dbReference type="ChEBI" id="CHEBI:57970"/>
        <dbReference type="ChEBI" id="CHEBI:59918"/>
        <dbReference type="EC" id="2.3.1.275"/>
    </reaction>
</comment>
<keyword evidence="4 10" id="KW-0812">Transmembrane</keyword>
<comment type="pathway">
    <text evidence="10">Lipid metabolism; phospholipid metabolism.</text>
</comment>
<sequence length="242" mass="26327">MLDFFTSNIVLLIIIAVIGYLLGSVNSAVLITRAVMKNADIRTMGSGNAGFTNVLRSVGKGPAIFTITFDFIKGVLSAVAGSVLVYSFVTAANPQLLAEYARYGAYIGGLFCILGHMFPVYFGFKGGKGVVTSAALMAVVDIRVFALVLLTFLIVFLIKKIISLASLVCAVLFPVYTYYFAYVFDYLGSLNTEYPISMDYVMITTGFAVLIGLLVIIMHRKNIGRLIRGEEKKITSKKKQSS</sequence>
<comment type="similarity">
    <text evidence="10">Belongs to the PlsY family.</text>
</comment>
<dbReference type="EMBL" id="DVNG01000054">
    <property type="protein sequence ID" value="HIU50122.1"/>
    <property type="molecule type" value="Genomic_DNA"/>
</dbReference>
<name>A0A9D1S879_9FIRM</name>
<dbReference type="HAMAP" id="MF_01043">
    <property type="entry name" value="PlsY"/>
    <property type="match status" value="1"/>
</dbReference>
<accession>A0A9D1S879</accession>
<feature type="transmembrane region" description="Helical" evidence="10">
    <location>
        <begin position="103"/>
        <end position="124"/>
    </location>
</feature>
<dbReference type="EC" id="2.3.1.275" evidence="10"/>
<protein>
    <recommendedName>
        <fullName evidence="10">Glycerol-3-phosphate acyltransferase</fullName>
    </recommendedName>
    <alternativeName>
        <fullName evidence="10">Acyl-PO4 G3P acyltransferase</fullName>
    </alternativeName>
    <alternativeName>
        <fullName evidence="10">Acyl-phosphate--glycerol-3-phosphate acyltransferase</fullName>
    </alternativeName>
    <alternativeName>
        <fullName evidence="10">G3P acyltransferase</fullName>
        <shortName evidence="10">GPAT</shortName>
        <ecNumber evidence="10">2.3.1.275</ecNumber>
    </alternativeName>
    <alternativeName>
        <fullName evidence="10">Lysophosphatidic acid synthase</fullName>
        <shortName evidence="10">LPA synthase</shortName>
    </alternativeName>
</protein>
<dbReference type="PANTHER" id="PTHR30309">
    <property type="entry name" value="INNER MEMBRANE PROTEIN YGIH"/>
    <property type="match status" value="1"/>
</dbReference>
<evidence type="ECO:0000256" key="5">
    <source>
        <dbReference type="ARBA" id="ARBA00022989"/>
    </source>
</evidence>
<keyword evidence="2 10" id="KW-0444">Lipid biosynthesis</keyword>
<evidence type="ECO:0000256" key="3">
    <source>
        <dbReference type="ARBA" id="ARBA00022679"/>
    </source>
</evidence>
<organism evidence="11 12">
    <name type="scientific">Candidatus Limousia pullorum</name>
    <dbReference type="NCBI Taxonomy" id="2840860"/>
    <lineage>
        <taxon>Bacteria</taxon>
        <taxon>Bacillati</taxon>
        <taxon>Bacillota</taxon>
        <taxon>Clostridia</taxon>
        <taxon>Eubacteriales</taxon>
        <taxon>Oscillospiraceae</taxon>
        <taxon>Oscillospiraceae incertae sedis</taxon>
        <taxon>Candidatus Limousia</taxon>
    </lineage>
</organism>
<evidence type="ECO:0000256" key="10">
    <source>
        <dbReference type="HAMAP-Rule" id="MF_01043"/>
    </source>
</evidence>
<gene>
    <name evidence="10 11" type="primary">plsY</name>
    <name evidence="11" type="ORF">IAD22_03810</name>
</gene>
<evidence type="ECO:0000256" key="6">
    <source>
        <dbReference type="ARBA" id="ARBA00023098"/>
    </source>
</evidence>
<dbReference type="Proteomes" id="UP000824118">
    <property type="component" value="Unassembled WGS sequence"/>
</dbReference>
<keyword evidence="7 10" id="KW-0472">Membrane</keyword>
<keyword evidence="8 10" id="KW-0594">Phospholipid biosynthesis</keyword>
<evidence type="ECO:0000313" key="11">
    <source>
        <dbReference type="EMBL" id="HIU50122.1"/>
    </source>
</evidence>
<evidence type="ECO:0000256" key="2">
    <source>
        <dbReference type="ARBA" id="ARBA00022516"/>
    </source>
</evidence>
<dbReference type="GO" id="GO:0005886">
    <property type="term" value="C:plasma membrane"/>
    <property type="evidence" value="ECO:0007669"/>
    <property type="project" value="UniProtKB-SubCell"/>
</dbReference>
<dbReference type="SMART" id="SM01207">
    <property type="entry name" value="G3P_acyltransf"/>
    <property type="match status" value="1"/>
</dbReference>
<evidence type="ECO:0000256" key="4">
    <source>
        <dbReference type="ARBA" id="ARBA00022692"/>
    </source>
</evidence>
<proteinExistence type="inferred from homology"/>
<dbReference type="GO" id="GO:0008654">
    <property type="term" value="P:phospholipid biosynthetic process"/>
    <property type="evidence" value="ECO:0007669"/>
    <property type="project" value="UniProtKB-UniRule"/>
</dbReference>
<feature type="transmembrane region" description="Helical" evidence="10">
    <location>
        <begin position="71"/>
        <end position="91"/>
    </location>
</feature>
<comment type="subcellular location">
    <subcellularLocation>
        <location evidence="10">Cell membrane</location>
        <topology evidence="10">Multi-pass membrane protein</topology>
    </subcellularLocation>
</comment>
<reference evidence="11" key="1">
    <citation type="submission" date="2020-10" db="EMBL/GenBank/DDBJ databases">
        <authorList>
            <person name="Gilroy R."/>
        </authorList>
    </citation>
    <scope>NUCLEOTIDE SEQUENCE</scope>
    <source>
        <strain evidence="11">ChiGjej1B1-1684</strain>
    </source>
</reference>
<evidence type="ECO:0000256" key="7">
    <source>
        <dbReference type="ARBA" id="ARBA00023136"/>
    </source>
</evidence>
<feature type="transmembrane region" description="Helical" evidence="10">
    <location>
        <begin position="200"/>
        <end position="218"/>
    </location>
</feature>
<keyword evidence="3 10" id="KW-0808">Transferase</keyword>
<keyword evidence="5 10" id="KW-1133">Transmembrane helix</keyword>